<gene>
    <name evidence="1" type="ORF">AGLY_007614</name>
</gene>
<reference evidence="1 2" key="1">
    <citation type="submission" date="2019-08" db="EMBL/GenBank/DDBJ databases">
        <title>The genome of the soybean aphid Biotype 1, its phylome, world population structure and adaptation to the North American continent.</title>
        <authorList>
            <person name="Giordano R."/>
            <person name="Donthu R.K."/>
            <person name="Hernandez A.G."/>
            <person name="Wright C.L."/>
            <person name="Zimin A.V."/>
        </authorList>
    </citation>
    <scope>NUCLEOTIDE SEQUENCE [LARGE SCALE GENOMIC DNA]</scope>
    <source>
        <tissue evidence="1">Whole aphids</tissue>
    </source>
</reference>
<name>A0A6G0TNR9_APHGL</name>
<proteinExistence type="predicted"/>
<keyword evidence="2" id="KW-1185">Reference proteome</keyword>
<evidence type="ECO:0000313" key="2">
    <source>
        <dbReference type="Proteomes" id="UP000475862"/>
    </source>
</evidence>
<accession>A0A6G0TNR9</accession>
<comment type="caution">
    <text evidence="1">The sequence shown here is derived from an EMBL/GenBank/DDBJ whole genome shotgun (WGS) entry which is preliminary data.</text>
</comment>
<evidence type="ECO:0000313" key="1">
    <source>
        <dbReference type="EMBL" id="KAE9535713.1"/>
    </source>
</evidence>
<dbReference type="EMBL" id="VYZN01000025">
    <property type="protein sequence ID" value="KAE9535713.1"/>
    <property type="molecule type" value="Genomic_DNA"/>
</dbReference>
<protein>
    <submittedName>
        <fullName evidence="1">Uncharacterized protein</fullName>
    </submittedName>
</protein>
<organism evidence="1 2">
    <name type="scientific">Aphis glycines</name>
    <name type="common">Soybean aphid</name>
    <dbReference type="NCBI Taxonomy" id="307491"/>
    <lineage>
        <taxon>Eukaryota</taxon>
        <taxon>Metazoa</taxon>
        <taxon>Ecdysozoa</taxon>
        <taxon>Arthropoda</taxon>
        <taxon>Hexapoda</taxon>
        <taxon>Insecta</taxon>
        <taxon>Pterygota</taxon>
        <taxon>Neoptera</taxon>
        <taxon>Paraneoptera</taxon>
        <taxon>Hemiptera</taxon>
        <taxon>Sternorrhyncha</taxon>
        <taxon>Aphidomorpha</taxon>
        <taxon>Aphidoidea</taxon>
        <taxon>Aphididae</taxon>
        <taxon>Aphidini</taxon>
        <taxon>Aphis</taxon>
        <taxon>Aphis</taxon>
    </lineage>
</organism>
<sequence length="337" mass="38657">MAFRWCGKGYDSFVVCERGGKKPSKRDNGVDVNFLYKCKNPECGCWIIDLSIIASKYASITSVDVESLFSTYKNSLPDSRVSFITENLEKYMQPKKECMQEELGVKKIRNGNHCACFVFAVANSKYANAMFGKDLVFLIEFGRKLVLRKNSRFPSLLDSERSEECIDFTMIITSRNNAPISNYGGGFRCKSEYPWCIIKVKIIFSNSFQKNREKQKKKNDGKTGIFTQNQVSTESIFLYGCNNSKTNHCKYLKFSPNIYFEFIRNMSKLRKFASNFVVGKSLSFSLLSIKYFWPIKILENFIQSSSYVILINLNVGVFRPLKHKPPFSPTTGNYILG</sequence>
<dbReference type="AlphaFoldDB" id="A0A6G0TNR9"/>
<dbReference type="Proteomes" id="UP000475862">
    <property type="component" value="Unassembled WGS sequence"/>
</dbReference>